<keyword evidence="2" id="KW-0812">Transmembrane</keyword>
<evidence type="ECO:0000256" key="1">
    <source>
        <dbReference type="SAM" id="MobiDB-lite"/>
    </source>
</evidence>
<organism evidence="3 4">
    <name type="scientific">Streptomyces salyersiae</name>
    <dbReference type="NCBI Taxonomy" id="3075530"/>
    <lineage>
        <taxon>Bacteria</taxon>
        <taxon>Bacillati</taxon>
        <taxon>Actinomycetota</taxon>
        <taxon>Actinomycetes</taxon>
        <taxon>Kitasatosporales</taxon>
        <taxon>Streptomycetaceae</taxon>
        <taxon>Streptomyces</taxon>
    </lineage>
</organism>
<dbReference type="EMBL" id="JAVREX010000006">
    <property type="protein sequence ID" value="MDT0429450.1"/>
    <property type="molecule type" value="Genomic_DNA"/>
</dbReference>
<feature type="compositionally biased region" description="Basic and acidic residues" evidence="1">
    <location>
        <begin position="94"/>
        <end position="110"/>
    </location>
</feature>
<evidence type="ECO:0000313" key="4">
    <source>
        <dbReference type="Proteomes" id="UP001183777"/>
    </source>
</evidence>
<evidence type="ECO:0000313" key="3">
    <source>
        <dbReference type="EMBL" id="MDT0429450.1"/>
    </source>
</evidence>
<feature type="compositionally biased region" description="Basic and acidic residues" evidence="1">
    <location>
        <begin position="43"/>
        <end position="77"/>
    </location>
</feature>
<keyword evidence="2" id="KW-1133">Transmembrane helix</keyword>
<accession>A0ABU2RLS8</accession>
<reference evidence="4" key="1">
    <citation type="submission" date="2023-07" db="EMBL/GenBank/DDBJ databases">
        <title>30 novel species of actinomycetes from the DSMZ collection.</title>
        <authorList>
            <person name="Nouioui I."/>
        </authorList>
    </citation>
    <scope>NUCLEOTIDE SEQUENCE [LARGE SCALE GENOMIC DNA]</scope>
    <source>
        <strain evidence="4">DSM 41770</strain>
    </source>
</reference>
<feature type="region of interest" description="Disordered" evidence="1">
    <location>
        <begin position="43"/>
        <end position="110"/>
    </location>
</feature>
<comment type="caution">
    <text evidence="3">The sequence shown here is derived from an EMBL/GenBank/DDBJ whole genome shotgun (WGS) entry which is preliminary data.</text>
</comment>
<keyword evidence="2" id="KW-0472">Membrane</keyword>
<keyword evidence="4" id="KW-1185">Reference proteome</keyword>
<feature type="region of interest" description="Disordered" evidence="1">
    <location>
        <begin position="1"/>
        <end position="24"/>
    </location>
</feature>
<name>A0ABU2RLS8_9ACTN</name>
<dbReference type="SUPFAM" id="SSF47162">
    <property type="entry name" value="Apolipoprotein"/>
    <property type="match status" value="1"/>
</dbReference>
<dbReference type="Proteomes" id="UP001183777">
    <property type="component" value="Unassembled WGS sequence"/>
</dbReference>
<sequence length="144" mass="15773">MTDNDDRPVPTPAELRAQVEETRDELGRTVEALAGKADIKNRAQEKTAEVKDRAQEKTAEVRDRAQEKGTEARDRAQEAAGQARTRLSTTAHTLGEKVQNHTPEPVRENAGRAVEAARNRPGVLLAVGTAALVVLLVARRRGRH</sequence>
<dbReference type="InterPro" id="IPR022062">
    <property type="entry name" value="DUF3618"/>
</dbReference>
<protein>
    <submittedName>
        <fullName evidence="3">DUF3618 domain-containing protein</fullName>
    </submittedName>
</protein>
<evidence type="ECO:0000256" key="2">
    <source>
        <dbReference type="SAM" id="Phobius"/>
    </source>
</evidence>
<gene>
    <name evidence="3" type="ORF">RM649_17620</name>
</gene>
<dbReference type="Gene3D" id="1.20.120.20">
    <property type="entry name" value="Apolipoprotein"/>
    <property type="match status" value="1"/>
</dbReference>
<dbReference type="Pfam" id="PF12277">
    <property type="entry name" value="DUF3618"/>
    <property type="match status" value="1"/>
</dbReference>
<proteinExistence type="predicted"/>
<dbReference type="RefSeq" id="WP_311657473.1">
    <property type="nucleotide sequence ID" value="NZ_JAVREX010000006.1"/>
</dbReference>
<feature type="transmembrane region" description="Helical" evidence="2">
    <location>
        <begin position="122"/>
        <end position="138"/>
    </location>
</feature>